<dbReference type="InterPro" id="IPR032774">
    <property type="entry name" value="WG_beta_rep"/>
</dbReference>
<gene>
    <name evidence="1" type="ORF">FLP_00225</name>
</gene>
<protein>
    <recommendedName>
        <fullName evidence="3">WG repeat-containing protein</fullName>
    </recommendedName>
</protein>
<proteinExistence type="predicted"/>
<reference evidence="2" key="1">
    <citation type="submission" date="2016-03" db="EMBL/GenBank/DDBJ databases">
        <title>Draft genome sequence of Paenibacillus glacialis DSM 22343.</title>
        <authorList>
            <person name="Shin S.-K."/>
            <person name="Yi H."/>
        </authorList>
    </citation>
    <scope>NUCLEOTIDE SEQUENCE [LARGE SCALE GENOMIC DNA]</scope>
    <source>
        <strain evidence="2">CCUG 60099</strain>
    </source>
</reference>
<evidence type="ECO:0000313" key="1">
    <source>
        <dbReference type="EMBL" id="OCB78169.1"/>
    </source>
</evidence>
<comment type="caution">
    <text evidence="1">The sequence shown here is derived from an EMBL/GenBank/DDBJ whole genome shotgun (WGS) entry which is preliminary data.</text>
</comment>
<sequence>MKTAFTLILILLSIATFGQKKGNKDYLISYVDSTSGKELIGYKSLNGKIVIKAKYQNGSDTLHKMAIMQNSEFEFIGIDKNDLVILKPYIYDNGPDYVEEGLFRFVENDKLGFANLDGQKIIKAKYDFATPFSNGISEFAIGGEKIYENGKTRNEILKESGYEGLIDKHWTWGGNSTENGYLNQYGQEFETITELKNNKREAWTKDKKHYLLNKKGQIIKTYPK</sequence>
<organism evidence="1 2">
    <name type="scientific">Flavobacterium piscis</name>
    <dbReference type="NCBI Taxonomy" id="1114874"/>
    <lineage>
        <taxon>Bacteria</taxon>
        <taxon>Pseudomonadati</taxon>
        <taxon>Bacteroidota</taxon>
        <taxon>Flavobacteriia</taxon>
        <taxon>Flavobacteriales</taxon>
        <taxon>Flavobacteriaceae</taxon>
        <taxon>Flavobacterium</taxon>
    </lineage>
</organism>
<evidence type="ECO:0000313" key="2">
    <source>
        <dbReference type="Proteomes" id="UP000093343"/>
    </source>
</evidence>
<evidence type="ECO:0008006" key="3">
    <source>
        <dbReference type="Google" id="ProtNLM"/>
    </source>
</evidence>
<dbReference type="Pfam" id="PF14903">
    <property type="entry name" value="WG_beta_rep"/>
    <property type="match status" value="1"/>
</dbReference>
<dbReference type="Proteomes" id="UP000093343">
    <property type="component" value="Unassembled WGS sequence"/>
</dbReference>
<name>A0ABX2XRI1_9FLAO</name>
<dbReference type="EMBL" id="LVEN01000001">
    <property type="protein sequence ID" value="OCB78169.1"/>
    <property type="molecule type" value="Genomic_DNA"/>
</dbReference>
<dbReference type="RefSeq" id="WP_065447495.1">
    <property type="nucleotide sequence ID" value="NZ_LVEN01000001.1"/>
</dbReference>
<accession>A0ABX2XRI1</accession>
<keyword evidence="2" id="KW-1185">Reference proteome</keyword>